<feature type="domain" description="Cysteine-rich CPCC" evidence="1">
    <location>
        <begin position="6"/>
        <end position="80"/>
    </location>
</feature>
<dbReference type="EMBL" id="FPAA01000022">
    <property type="protein sequence ID" value="SFT05174.1"/>
    <property type="molecule type" value="Genomic_DNA"/>
</dbReference>
<proteinExistence type="predicted"/>
<sequence>MFERSPCPCCGYLTFDEDSLGEYEICDVCFWEDDPIQRENPTVAGGANVESLEQARANFVRIGAMSIGLIKHVRKPLPEEIPPR</sequence>
<evidence type="ECO:0000313" key="3">
    <source>
        <dbReference type="Proteomes" id="UP000198660"/>
    </source>
</evidence>
<dbReference type="AlphaFoldDB" id="A0A1I6UV15"/>
<name>A0A1I6UV15_9BACL</name>
<dbReference type="OrthoDB" id="1456570at2"/>
<protein>
    <submittedName>
        <fullName evidence="2">Cysteine-rich CPCC</fullName>
    </submittedName>
</protein>
<dbReference type="Pfam" id="PF14206">
    <property type="entry name" value="Cys_rich_CPCC"/>
    <property type="match status" value="1"/>
</dbReference>
<organism evidence="2 3">
    <name type="scientific">Marininema halotolerans</name>
    <dbReference type="NCBI Taxonomy" id="1155944"/>
    <lineage>
        <taxon>Bacteria</taxon>
        <taxon>Bacillati</taxon>
        <taxon>Bacillota</taxon>
        <taxon>Bacilli</taxon>
        <taxon>Bacillales</taxon>
        <taxon>Thermoactinomycetaceae</taxon>
        <taxon>Marininema</taxon>
    </lineage>
</organism>
<keyword evidence="3" id="KW-1185">Reference proteome</keyword>
<dbReference type="RefSeq" id="WP_091839926.1">
    <property type="nucleotide sequence ID" value="NZ_FPAA01000022.1"/>
</dbReference>
<gene>
    <name evidence="2" type="ORF">SAMN05444972_1223</name>
</gene>
<evidence type="ECO:0000313" key="2">
    <source>
        <dbReference type="EMBL" id="SFT05174.1"/>
    </source>
</evidence>
<evidence type="ECO:0000259" key="1">
    <source>
        <dbReference type="Pfam" id="PF14206"/>
    </source>
</evidence>
<dbReference type="Proteomes" id="UP000198660">
    <property type="component" value="Unassembled WGS sequence"/>
</dbReference>
<reference evidence="3" key="1">
    <citation type="submission" date="2016-10" db="EMBL/GenBank/DDBJ databases">
        <authorList>
            <person name="Varghese N."/>
            <person name="Submissions S."/>
        </authorList>
    </citation>
    <scope>NUCLEOTIDE SEQUENCE [LARGE SCALE GENOMIC DNA]</scope>
    <source>
        <strain evidence="3">DSM 45789</strain>
    </source>
</reference>
<accession>A0A1I6UV15</accession>
<dbReference type="InterPro" id="IPR025983">
    <property type="entry name" value="Cys_rich_CPCC"/>
</dbReference>